<reference evidence="9" key="1">
    <citation type="submission" date="2017-12" db="EMBL/GenBank/DDBJ databases">
        <authorList>
            <person name="Thomas-White K."/>
            <person name="Wolfe A.J."/>
        </authorList>
    </citation>
    <scope>NUCLEOTIDE SEQUENCE</scope>
    <source>
        <strain evidence="9">UMB0763</strain>
    </source>
</reference>
<evidence type="ECO:0000313" key="9">
    <source>
        <dbReference type="EMBL" id="WOT02380.1"/>
    </source>
</evidence>
<organism evidence="9 10">
    <name type="scientific">Corynebacterium pyruviciproducens</name>
    <dbReference type="NCBI Taxonomy" id="598660"/>
    <lineage>
        <taxon>Bacteria</taxon>
        <taxon>Bacillati</taxon>
        <taxon>Actinomycetota</taxon>
        <taxon>Actinomycetes</taxon>
        <taxon>Mycobacteriales</taxon>
        <taxon>Corynebacteriaceae</taxon>
        <taxon>Corynebacterium</taxon>
    </lineage>
</organism>
<keyword evidence="3" id="KW-0813">Transport</keyword>
<dbReference type="Proteomes" id="UP000234560">
    <property type="component" value="Chromosome"/>
</dbReference>
<feature type="transmembrane region" description="Helical" evidence="8">
    <location>
        <begin position="6"/>
        <end position="26"/>
    </location>
</feature>
<dbReference type="KEGG" id="cpyr:CYJ47_00950"/>
<dbReference type="GO" id="GO:0005886">
    <property type="term" value="C:plasma membrane"/>
    <property type="evidence" value="ECO:0007669"/>
    <property type="project" value="UniProtKB-SubCell"/>
</dbReference>
<evidence type="ECO:0000256" key="7">
    <source>
        <dbReference type="ARBA" id="ARBA00023136"/>
    </source>
</evidence>
<evidence type="ECO:0000256" key="2">
    <source>
        <dbReference type="ARBA" id="ARBA00009212"/>
    </source>
</evidence>
<evidence type="ECO:0000256" key="6">
    <source>
        <dbReference type="ARBA" id="ARBA00022989"/>
    </source>
</evidence>
<evidence type="ECO:0000256" key="5">
    <source>
        <dbReference type="ARBA" id="ARBA00022692"/>
    </source>
</evidence>
<evidence type="ECO:0000256" key="4">
    <source>
        <dbReference type="ARBA" id="ARBA00022475"/>
    </source>
</evidence>
<dbReference type="GO" id="GO:0015385">
    <property type="term" value="F:sodium:proton antiporter activity"/>
    <property type="evidence" value="ECO:0007669"/>
    <property type="project" value="TreeGrafter"/>
</dbReference>
<dbReference type="NCBIfam" id="NF005930">
    <property type="entry name" value="PRK07948.1"/>
    <property type="match status" value="1"/>
</dbReference>
<dbReference type="AlphaFoldDB" id="A0AAF0YS13"/>
<dbReference type="PANTHER" id="PTHR34702">
    <property type="entry name" value="NA(+)/H(+) ANTIPORTER SUBUNIT F1"/>
    <property type="match status" value="1"/>
</dbReference>
<keyword evidence="7 8" id="KW-0472">Membrane</keyword>
<dbReference type="RefSeq" id="WP_101678724.1">
    <property type="nucleotide sequence ID" value="NZ_CAMYCO010000011.1"/>
</dbReference>
<sequence length="87" mass="9561">MIYHALLLVAAMMFAAAFLLVGYRMLVGPNSMDRMQALDTTVAVLQCALGTYICWSLDTTVVNAMLVLALLGFISSVAVTRFRKRDN</sequence>
<evidence type="ECO:0000256" key="8">
    <source>
        <dbReference type="SAM" id="Phobius"/>
    </source>
</evidence>
<dbReference type="EMBL" id="CP136958">
    <property type="protein sequence ID" value="WOT02380.1"/>
    <property type="molecule type" value="Genomic_DNA"/>
</dbReference>
<keyword evidence="4" id="KW-1003">Cell membrane</keyword>
<dbReference type="Pfam" id="PF04066">
    <property type="entry name" value="MrpF_PhaF"/>
    <property type="match status" value="1"/>
</dbReference>
<protein>
    <submittedName>
        <fullName evidence="9">Monovalent cation/H+ antiporter complex subunit F</fullName>
    </submittedName>
</protein>
<keyword evidence="6 8" id="KW-1133">Transmembrane helix</keyword>
<keyword evidence="5 8" id="KW-0812">Transmembrane</keyword>
<feature type="transmembrane region" description="Helical" evidence="8">
    <location>
        <begin position="61"/>
        <end position="82"/>
    </location>
</feature>
<comment type="subcellular location">
    <subcellularLocation>
        <location evidence="1">Cell membrane</location>
        <topology evidence="1">Multi-pass membrane protein</topology>
    </subcellularLocation>
</comment>
<dbReference type="PANTHER" id="PTHR34702:SF1">
    <property type="entry name" value="NA(+)_H(+) ANTIPORTER SUBUNIT F"/>
    <property type="match status" value="1"/>
</dbReference>
<name>A0AAF0YS13_9CORY</name>
<evidence type="ECO:0000313" key="10">
    <source>
        <dbReference type="Proteomes" id="UP000234560"/>
    </source>
</evidence>
<accession>A0AAF0YS13</accession>
<gene>
    <name evidence="9" type="ORF">CYJ47_00950</name>
</gene>
<reference evidence="9" key="2">
    <citation type="submission" date="2023-10" db="EMBL/GenBank/DDBJ databases">
        <authorList>
            <person name="Choi B."/>
        </authorList>
    </citation>
    <scope>NUCLEOTIDE SEQUENCE</scope>
    <source>
        <strain evidence="9">UMB0763</strain>
    </source>
</reference>
<dbReference type="InterPro" id="IPR007208">
    <property type="entry name" value="MrpF/PhaF-like"/>
</dbReference>
<comment type="similarity">
    <text evidence="2">Belongs to the CPA3 antiporters (TC 2.A.63) subunit F family.</text>
</comment>
<evidence type="ECO:0000256" key="1">
    <source>
        <dbReference type="ARBA" id="ARBA00004651"/>
    </source>
</evidence>
<evidence type="ECO:0000256" key="3">
    <source>
        <dbReference type="ARBA" id="ARBA00022448"/>
    </source>
</evidence>
<proteinExistence type="inferred from homology"/>